<dbReference type="Pfam" id="PF09562">
    <property type="entry name" value="RE_LlaMI"/>
    <property type="match status" value="1"/>
</dbReference>
<sequence>MDAVKEKIKELFFKNVYGLSPNIEGYDKKHAGAKGHWLEKKLGKTPDASNEADFWGYECKNFTSNKTTWGDWSANEYIFDKNNEFQIPRDKFIKLFGKPNQAKKNRCSWSGQPVPDSPNKYTLFGQIMSIDESLNISITYSFEKDQRDNKFDLMPKEFHTNNLLLAKWYGYERNNNSKKTALETKISKKFNQKGWFKCLMKNNTYNEIAFGKPINFEFWMNYVEKGDIFFDSGMYQGNNRNYSQWRSINSFWEELIEERYTKAI</sequence>
<dbReference type="KEGG" id="pme:NATL1_00381"/>
<dbReference type="REBASE" id="14659">
    <property type="entry name" value="PmaNATORF371P"/>
</dbReference>
<organism evidence="1 2">
    <name type="scientific">Prochlorococcus marinus (strain NATL1A)</name>
    <dbReference type="NCBI Taxonomy" id="167555"/>
    <lineage>
        <taxon>Bacteria</taxon>
        <taxon>Bacillati</taxon>
        <taxon>Cyanobacteriota</taxon>
        <taxon>Cyanophyceae</taxon>
        <taxon>Synechococcales</taxon>
        <taxon>Prochlorococcaceae</taxon>
        <taxon>Prochlorococcus</taxon>
    </lineage>
</organism>
<proteinExistence type="predicted"/>
<reference evidence="2" key="1">
    <citation type="journal article" date="2007" name="PLoS Genet.">
        <title>Patterns and implications of gene gain and loss in the evolution of Prochlorococcus.</title>
        <authorList>
            <person name="Kettler G.C."/>
            <person name="Martiny A.C."/>
            <person name="Huang K."/>
            <person name="Zucker J."/>
            <person name="Coleman M.L."/>
            <person name="Rodrigue S."/>
            <person name="Chen F."/>
            <person name="Lapidus A."/>
            <person name="Ferriera S."/>
            <person name="Johnson J."/>
            <person name="Steglich C."/>
            <person name="Church G.M."/>
            <person name="Richardson P."/>
            <person name="Chisholm S.W."/>
        </authorList>
    </citation>
    <scope>NUCLEOTIDE SEQUENCE [LARGE SCALE GENOMIC DNA]</scope>
    <source>
        <strain evidence="2">NATL1A</strain>
    </source>
</reference>
<accession>A2BZE2</accession>
<evidence type="ECO:0000313" key="1">
    <source>
        <dbReference type="EMBL" id="ABM74602.1"/>
    </source>
</evidence>
<evidence type="ECO:0008006" key="3">
    <source>
        <dbReference type="Google" id="ProtNLM"/>
    </source>
</evidence>
<dbReference type="HOGENOM" id="CLU_1132362_0_0_3"/>
<dbReference type="EMBL" id="CP000553">
    <property type="protein sequence ID" value="ABM74602.1"/>
    <property type="molecule type" value="Genomic_DNA"/>
</dbReference>
<name>A2BZE2_PROM1</name>
<dbReference type="AlphaFoldDB" id="A2BZE2"/>
<evidence type="ECO:0000313" key="2">
    <source>
        <dbReference type="Proteomes" id="UP000002592"/>
    </source>
</evidence>
<dbReference type="InterPro" id="IPR019063">
    <property type="entry name" value="Restrct_endonuc_II_LlaMI"/>
</dbReference>
<dbReference type="RefSeq" id="WP_011822840.1">
    <property type="nucleotide sequence ID" value="NC_008819.1"/>
</dbReference>
<gene>
    <name evidence="1" type="ordered locus">NATL1_00381</name>
</gene>
<protein>
    <recommendedName>
        <fullName evidence="3">Restriction endonuclease</fullName>
    </recommendedName>
</protein>
<dbReference type="Proteomes" id="UP000002592">
    <property type="component" value="Chromosome"/>
</dbReference>
<dbReference type="eggNOG" id="ENOG503345S">
    <property type="taxonomic scope" value="Bacteria"/>
</dbReference>